<protein>
    <submittedName>
        <fullName evidence="2">Stem-specific protein TSJT1</fullName>
    </submittedName>
</protein>
<dbReference type="InterPro" id="IPR044828">
    <property type="entry name" value="TSJT1-like"/>
</dbReference>
<evidence type="ECO:0000313" key="2">
    <source>
        <dbReference type="EMBL" id="RWR83577.1"/>
    </source>
</evidence>
<evidence type="ECO:0000259" key="1">
    <source>
        <dbReference type="SMART" id="SM01172"/>
    </source>
</evidence>
<name>A0A443NYG6_9MAGN</name>
<evidence type="ECO:0000313" key="3">
    <source>
        <dbReference type="Proteomes" id="UP000283530"/>
    </source>
</evidence>
<dbReference type="InterPro" id="IPR024286">
    <property type="entry name" value="DUF3700"/>
</dbReference>
<feature type="domain" description="DUF3700" evidence="1">
    <location>
        <begin position="1"/>
        <end position="131"/>
    </location>
</feature>
<accession>A0A443NYG6</accession>
<sequence>MLFSFIKNKFAYGRPIKENTVNMKAIKRSKLWELIDVKDEIFCLFERVLDNLGSLTQQYGLSKIANEVMLVIKAYKTRRGRAPYPPNHFVGHLVGNFAFVVFDKTASTLFVASDTWRGYSSVISLGENGPYTLDGLGYRWRVAGMTH</sequence>
<reference evidence="2 3" key="1">
    <citation type="journal article" date="2019" name="Nat. Plants">
        <title>Stout camphor tree genome fills gaps in understanding of flowering plant genome evolution.</title>
        <authorList>
            <person name="Chaw S.M."/>
            <person name="Liu Y.C."/>
            <person name="Wu Y.W."/>
            <person name="Wang H.Y."/>
            <person name="Lin C.I."/>
            <person name="Wu C.S."/>
            <person name="Ke H.M."/>
            <person name="Chang L.Y."/>
            <person name="Hsu C.Y."/>
            <person name="Yang H.T."/>
            <person name="Sudianto E."/>
            <person name="Hsu M.H."/>
            <person name="Wu K.P."/>
            <person name="Wang L.N."/>
            <person name="Leebens-Mack J.H."/>
            <person name="Tsai I.J."/>
        </authorList>
    </citation>
    <scope>NUCLEOTIDE SEQUENCE [LARGE SCALE GENOMIC DNA]</scope>
    <source>
        <strain evidence="3">cv. Chaw 1501</strain>
        <tissue evidence="2">Young leaves</tissue>
    </source>
</reference>
<dbReference type="AlphaFoldDB" id="A0A443NYG6"/>
<gene>
    <name evidence="2" type="ORF">CKAN_01233500</name>
</gene>
<dbReference type="PANTHER" id="PTHR45952">
    <property type="entry name" value="ALUMINUM INDUCED PROTEIN WITH YGL AND LRDR MOTIFS"/>
    <property type="match status" value="1"/>
</dbReference>
<organism evidence="2 3">
    <name type="scientific">Cinnamomum micranthum f. kanehirae</name>
    <dbReference type="NCBI Taxonomy" id="337451"/>
    <lineage>
        <taxon>Eukaryota</taxon>
        <taxon>Viridiplantae</taxon>
        <taxon>Streptophyta</taxon>
        <taxon>Embryophyta</taxon>
        <taxon>Tracheophyta</taxon>
        <taxon>Spermatophyta</taxon>
        <taxon>Magnoliopsida</taxon>
        <taxon>Magnoliidae</taxon>
        <taxon>Laurales</taxon>
        <taxon>Lauraceae</taxon>
        <taxon>Cinnamomum</taxon>
    </lineage>
</organism>
<dbReference type="PANTHER" id="PTHR45952:SF5">
    <property type="entry name" value="ALUMINUM INDUCED PROTEIN WITH YGL AND LRDR MOTIFS"/>
    <property type="match status" value="1"/>
</dbReference>
<dbReference type="Proteomes" id="UP000283530">
    <property type="component" value="Unassembled WGS sequence"/>
</dbReference>
<dbReference type="EMBL" id="QPKB01000004">
    <property type="protein sequence ID" value="RWR83577.1"/>
    <property type="molecule type" value="Genomic_DNA"/>
</dbReference>
<keyword evidence="3" id="KW-1185">Reference proteome</keyword>
<dbReference type="Pfam" id="PF12481">
    <property type="entry name" value="DUF3700"/>
    <property type="match status" value="1"/>
</dbReference>
<dbReference type="OrthoDB" id="1718848at2759"/>
<comment type="caution">
    <text evidence="2">The sequence shown here is derived from an EMBL/GenBank/DDBJ whole genome shotgun (WGS) entry which is preliminary data.</text>
</comment>
<proteinExistence type="predicted"/>
<dbReference type="SMART" id="SM01172">
    <property type="entry name" value="DUF3700"/>
    <property type="match status" value="1"/>
</dbReference>